<dbReference type="InterPro" id="IPR014716">
    <property type="entry name" value="Fibrinogen_a/b/g_C_1"/>
</dbReference>
<comment type="caution">
    <text evidence="2">The sequence shown here is derived from an EMBL/GenBank/DDBJ whole genome shotgun (WGS) entry which is preliminary data.</text>
</comment>
<dbReference type="InterPro" id="IPR002181">
    <property type="entry name" value="Fibrinogen_a/b/g_C_dom"/>
</dbReference>
<dbReference type="PROSITE" id="PS51406">
    <property type="entry name" value="FIBRINOGEN_C_2"/>
    <property type="match status" value="1"/>
</dbReference>
<dbReference type="OrthoDB" id="10072423at2759"/>
<dbReference type="Proteomes" id="UP000499080">
    <property type="component" value="Unassembled WGS sequence"/>
</dbReference>
<dbReference type="InterPro" id="IPR036056">
    <property type="entry name" value="Fibrinogen-like_C"/>
</dbReference>
<feature type="domain" description="Fibrinogen C-terminal" evidence="1">
    <location>
        <begin position="77"/>
        <end position="128"/>
    </location>
</feature>
<keyword evidence="3" id="KW-1185">Reference proteome</keyword>
<accession>A0A4Y2UX78</accession>
<dbReference type="NCBIfam" id="NF040941">
    <property type="entry name" value="GGGWT_bact"/>
    <property type="match status" value="1"/>
</dbReference>
<dbReference type="AlphaFoldDB" id="A0A4Y2UX78"/>
<evidence type="ECO:0000313" key="3">
    <source>
        <dbReference type="Proteomes" id="UP000499080"/>
    </source>
</evidence>
<evidence type="ECO:0000313" key="2">
    <source>
        <dbReference type="EMBL" id="GBO17619.1"/>
    </source>
</evidence>
<dbReference type="Pfam" id="PF00147">
    <property type="entry name" value="Fibrinogen_C"/>
    <property type="match status" value="1"/>
</dbReference>
<sequence length="172" mass="19306">MFPNQFQLVQIAQTMITIDSWILLMNSASEEDENSKNGSECAGQKSLAYIEISKKMISDVRKNFPTCSKPIEKDDKIVQDDKPRDCSEILARGRNKSGVHTIWAGEPFPAVKPLQVYCDMQTDKGGWTDLKDGLTRTDERPLAVEEGAPEDALCYDVMCCVRRLLYLISAPV</sequence>
<organism evidence="2 3">
    <name type="scientific">Araneus ventricosus</name>
    <name type="common">Orbweaver spider</name>
    <name type="synonym">Epeira ventricosa</name>
    <dbReference type="NCBI Taxonomy" id="182803"/>
    <lineage>
        <taxon>Eukaryota</taxon>
        <taxon>Metazoa</taxon>
        <taxon>Ecdysozoa</taxon>
        <taxon>Arthropoda</taxon>
        <taxon>Chelicerata</taxon>
        <taxon>Arachnida</taxon>
        <taxon>Araneae</taxon>
        <taxon>Araneomorphae</taxon>
        <taxon>Entelegynae</taxon>
        <taxon>Araneoidea</taxon>
        <taxon>Araneidae</taxon>
        <taxon>Araneus</taxon>
    </lineage>
</organism>
<reference evidence="2 3" key="1">
    <citation type="journal article" date="2019" name="Sci. Rep.">
        <title>Orb-weaving spider Araneus ventricosus genome elucidates the spidroin gene catalogue.</title>
        <authorList>
            <person name="Kono N."/>
            <person name="Nakamura H."/>
            <person name="Ohtoshi R."/>
            <person name="Moran D.A.P."/>
            <person name="Shinohara A."/>
            <person name="Yoshida Y."/>
            <person name="Fujiwara M."/>
            <person name="Mori M."/>
            <person name="Tomita M."/>
            <person name="Arakawa K."/>
        </authorList>
    </citation>
    <scope>NUCLEOTIDE SEQUENCE [LARGE SCALE GENOMIC DNA]</scope>
</reference>
<proteinExistence type="predicted"/>
<name>A0A4Y2UX78_ARAVE</name>
<protein>
    <recommendedName>
        <fullName evidence="1">Fibrinogen C-terminal domain-containing protein</fullName>
    </recommendedName>
</protein>
<dbReference type="SUPFAM" id="SSF56496">
    <property type="entry name" value="Fibrinogen C-terminal domain-like"/>
    <property type="match status" value="1"/>
</dbReference>
<dbReference type="EMBL" id="BGPR01041360">
    <property type="protein sequence ID" value="GBO17619.1"/>
    <property type="molecule type" value="Genomic_DNA"/>
</dbReference>
<evidence type="ECO:0000259" key="1">
    <source>
        <dbReference type="PROSITE" id="PS51406"/>
    </source>
</evidence>
<dbReference type="Gene3D" id="3.90.215.10">
    <property type="entry name" value="Gamma Fibrinogen, chain A, domain 1"/>
    <property type="match status" value="1"/>
</dbReference>
<gene>
    <name evidence="2" type="ORF">AVEN_140611_1</name>
</gene>